<comment type="caution">
    <text evidence="1">The sequence shown here is derived from an EMBL/GenBank/DDBJ whole genome shotgun (WGS) entry which is preliminary data.</text>
</comment>
<dbReference type="RefSeq" id="WP_191750187.1">
    <property type="nucleotide sequence ID" value="NZ_JACSQZ010000032.1"/>
</dbReference>
<keyword evidence="2" id="KW-1185">Reference proteome</keyword>
<name>A0ABR8Q4R7_9CLOT</name>
<proteinExistence type="predicted"/>
<organism evidence="1 2">
    <name type="scientific">Clostridium gallinarum</name>
    <dbReference type="NCBI Taxonomy" id="2762246"/>
    <lineage>
        <taxon>Bacteria</taxon>
        <taxon>Bacillati</taxon>
        <taxon>Bacillota</taxon>
        <taxon>Clostridia</taxon>
        <taxon>Eubacteriales</taxon>
        <taxon>Clostridiaceae</taxon>
        <taxon>Clostridium</taxon>
    </lineage>
</organism>
<evidence type="ECO:0000313" key="2">
    <source>
        <dbReference type="Proteomes" id="UP000640335"/>
    </source>
</evidence>
<evidence type="ECO:0000313" key="1">
    <source>
        <dbReference type="EMBL" id="MBD7915427.1"/>
    </source>
</evidence>
<reference evidence="1 2" key="1">
    <citation type="submission" date="2020-08" db="EMBL/GenBank/DDBJ databases">
        <title>A Genomic Blueprint of the Chicken Gut Microbiome.</title>
        <authorList>
            <person name="Gilroy R."/>
            <person name="Ravi A."/>
            <person name="Getino M."/>
            <person name="Pursley I."/>
            <person name="Horton D.L."/>
            <person name="Alikhan N.-F."/>
            <person name="Baker D."/>
            <person name="Gharbi K."/>
            <person name="Hall N."/>
            <person name="Watson M."/>
            <person name="Adriaenssens E.M."/>
            <person name="Foster-Nyarko E."/>
            <person name="Jarju S."/>
            <person name="Secka A."/>
            <person name="Antonio M."/>
            <person name="Oren A."/>
            <person name="Chaudhuri R."/>
            <person name="La Ragione R.M."/>
            <person name="Hildebrand F."/>
            <person name="Pallen M.J."/>
        </authorList>
    </citation>
    <scope>NUCLEOTIDE SEQUENCE [LARGE SCALE GENOMIC DNA]</scope>
    <source>
        <strain evidence="1 2">Sa3CUN1</strain>
    </source>
</reference>
<protein>
    <submittedName>
        <fullName evidence="1">Uncharacterized protein</fullName>
    </submittedName>
</protein>
<accession>A0ABR8Q4R7</accession>
<dbReference type="Proteomes" id="UP000640335">
    <property type="component" value="Unassembled WGS sequence"/>
</dbReference>
<dbReference type="EMBL" id="JACSQZ010000032">
    <property type="protein sequence ID" value="MBD7915427.1"/>
    <property type="molecule type" value="Genomic_DNA"/>
</dbReference>
<gene>
    <name evidence="1" type="ORF">H9660_09725</name>
</gene>
<sequence>MESKIIKCTFDRKTGVLLNEEVYRAENRSIYIDPVINILLKGLIEYINNKKEEERV</sequence>